<dbReference type="GO" id="GO:0050511">
    <property type="term" value="F:undecaprenyldiphospho-muramoylpentapeptide beta-N-acetylglucosaminyltransferase activity"/>
    <property type="evidence" value="ECO:0007669"/>
    <property type="project" value="UniProtKB-UniRule"/>
</dbReference>
<feature type="domain" description="Glycosyl transferase family 28 C-terminal" evidence="12">
    <location>
        <begin position="182"/>
        <end position="347"/>
    </location>
</feature>
<dbReference type="EMBL" id="DTKJ01000043">
    <property type="protein sequence ID" value="HGZ11817.1"/>
    <property type="molecule type" value="Genomic_DNA"/>
</dbReference>
<comment type="caution">
    <text evidence="10">Lacks conserved residue(s) required for the propagation of feature annotation.</text>
</comment>
<reference evidence="13" key="1">
    <citation type="journal article" date="2020" name="mSystems">
        <title>Genome- and Community-Level Interaction Insights into Carbon Utilization and Element Cycling Functions of Hydrothermarchaeota in Hydrothermal Sediment.</title>
        <authorList>
            <person name="Zhou Z."/>
            <person name="Liu Y."/>
            <person name="Xu W."/>
            <person name="Pan J."/>
            <person name="Luo Z.H."/>
            <person name="Li M."/>
        </authorList>
    </citation>
    <scope>NUCLEOTIDE SEQUENCE [LARGE SCALE GENOMIC DNA]</scope>
    <source>
        <strain evidence="13">SpSt-853</strain>
    </source>
</reference>
<evidence type="ECO:0000256" key="9">
    <source>
        <dbReference type="ARBA" id="ARBA00023316"/>
    </source>
</evidence>
<evidence type="ECO:0000256" key="7">
    <source>
        <dbReference type="ARBA" id="ARBA00023136"/>
    </source>
</evidence>
<dbReference type="EC" id="2.4.1.227" evidence="10"/>
<dbReference type="PANTHER" id="PTHR21015:SF22">
    <property type="entry name" value="GLYCOSYLTRANSFERASE"/>
    <property type="match status" value="1"/>
</dbReference>
<protein>
    <recommendedName>
        <fullName evidence="10">UDP-N-acetylglucosamine--N-acetylmuramyl-(pentapeptide) pyrophosphoryl-undecaprenol N-acetylglucosamine transferase</fullName>
        <ecNumber evidence="10">2.4.1.227</ecNumber>
    </recommendedName>
    <alternativeName>
        <fullName evidence="10">Undecaprenyl-PP-MurNAc-pentapeptide-UDPGlcNAc GlcNAc transferase</fullName>
    </alternativeName>
</protein>
<dbReference type="GO" id="GO:0071555">
    <property type="term" value="P:cell wall organization"/>
    <property type="evidence" value="ECO:0007669"/>
    <property type="project" value="UniProtKB-KW"/>
</dbReference>
<evidence type="ECO:0000256" key="10">
    <source>
        <dbReference type="HAMAP-Rule" id="MF_00033"/>
    </source>
</evidence>
<evidence type="ECO:0000256" key="8">
    <source>
        <dbReference type="ARBA" id="ARBA00023306"/>
    </source>
</evidence>
<evidence type="ECO:0000259" key="12">
    <source>
        <dbReference type="Pfam" id="PF04101"/>
    </source>
</evidence>
<proteinExistence type="inferred from homology"/>
<keyword evidence="6 10" id="KW-0573">Peptidoglycan synthesis</keyword>
<keyword evidence="9 10" id="KW-0961">Cell wall biogenesis/degradation</keyword>
<name>A0A7C5EM65_9BACT</name>
<accession>A0A7C5EM65</accession>
<keyword evidence="8 10" id="KW-0131">Cell cycle</keyword>
<evidence type="ECO:0000256" key="1">
    <source>
        <dbReference type="ARBA" id="ARBA00022475"/>
    </source>
</evidence>
<dbReference type="CDD" id="cd03785">
    <property type="entry name" value="GT28_MurG"/>
    <property type="match status" value="1"/>
</dbReference>
<organism evidence="13">
    <name type="scientific">Desulfobacca acetoxidans</name>
    <dbReference type="NCBI Taxonomy" id="60893"/>
    <lineage>
        <taxon>Bacteria</taxon>
        <taxon>Pseudomonadati</taxon>
        <taxon>Thermodesulfobacteriota</taxon>
        <taxon>Desulfobaccia</taxon>
        <taxon>Desulfobaccales</taxon>
        <taxon>Desulfobaccaceae</taxon>
        <taxon>Desulfobacca</taxon>
    </lineage>
</organism>
<evidence type="ECO:0000256" key="6">
    <source>
        <dbReference type="ARBA" id="ARBA00022984"/>
    </source>
</evidence>
<dbReference type="GO" id="GO:0005886">
    <property type="term" value="C:plasma membrane"/>
    <property type="evidence" value="ECO:0007669"/>
    <property type="project" value="UniProtKB-SubCell"/>
</dbReference>
<dbReference type="InterPro" id="IPR007235">
    <property type="entry name" value="Glyco_trans_28_C"/>
</dbReference>
<evidence type="ECO:0000256" key="5">
    <source>
        <dbReference type="ARBA" id="ARBA00022960"/>
    </source>
</evidence>
<dbReference type="InterPro" id="IPR004276">
    <property type="entry name" value="GlycoTrans_28_N"/>
</dbReference>
<gene>
    <name evidence="10 13" type="primary">murG</name>
    <name evidence="13" type="ORF">ENW48_06320</name>
</gene>
<keyword evidence="4 10" id="KW-0808">Transferase</keyword>
<evidence type="ECO:0000256" key="4">
    <source>
        <dbReference type="ARBA" id="ARBA00022679"/>
    </source>
</evidence>
<comment type="catalytic activity">
    <reaction evidence="10">
        <text>di-trans,octa-cis-undecaprenyl diphospho-N-acetyl-alpha-D-muramoyl-L-alanyl-D-glutamyl-meso-2,6-diaminopimeloyl-D-alanyl-D-alanine + UDP-N-acetyl-alpha-D-glucosamine = di-trans,octa-cis-undecaprenyl diphospho-[N-acetyl-alpha-D-glucosaminyl-(1-&gt;4)]-N-acetyl-alpha-D-muramoyl-L-alanyl-D-glutamyl-meso-2,6-diaminopimeloyl-D-alanyl-D-alanine + UDP + H(+)</text>
        <dbReference type="Rhea" id="RHEA:31227"/>
        <dbReference type="ChEBI" id="CHEBI:15378"/>
        <dbReference type="ChEBI" id="CHEBI:57705"/>
        <dbReference type="ChEBI" id="CHEBI:58223"/>
        <dbReference type="ChEBI" id="CHEBI:61387"/>
        <dbReference type="ChEBI" id="CHEBI:61388"/>
        <dbReference type="EC" id="2.4.1.227"/>
    </reaction>
</comment>
<dbReference type="NCBIfam" id="TIGR01133">
    <property type="entry name" value="murG"/>
    <property type="match status" value="1"/>
</dbReference>
<dbReference type="GO" id="GO:0009252">
    <property type="term" value="P:peptidoglycan biosynthetic process"/>
    <property type="evidence" value="ECO:0007669"/>
    <property type="project" value="UniProtKB-UniRule"/>
</dbReference>
<evidence type="ECO:0000259" key="11">
    <source>
        <dbReference type="Pfam" id="PF03033"/>
    </source>
</evidence>
<keyword evidence="2 10" id="KW-0132">Cell division</keyword>
<sequence>MSIKVVIVGGGTGGHLFPGIAVAQEFRERHGAEVVFLTTPKPVTIRILEEYQLKWEGVSSRAVKGMGLFSRMRAWAGVPGHVWAARQRLKHLKPDLVLGMGGHASGPVGVAAWTLGISLVIHEQNAIPGLTNRLLGRLARRVFLSFPDEAGYFPPDRTSWTGNPIRREFFGPAPPRPESPFTVMVMGGSQGAHHLNVEVLKALPLLKDHRERLYFLHLTGEADLELVQNGYTQTGFAAEVASFTPEVAAWMKRAHLLVCRAGAGTLAELTALGRAALLIPYPFAANNHQEMNARFLEKAGAAEVILNKDFTGELLAGRIEQFLAQPQLLRQMEAASRALAKPDAAREIVTGCLKLLKD</sequence>
<comment type="caution">
    <text evidence="13">The sequence shown here is derived from an EMBL/GenBank/DDBJ whole genome shotgun (WGS) entry which is preliminary data.</text>
</comment>
<dbReference type="Gene3D" id="3.40.50.2000">
    <property type="entry name" value="Glycogen Phosphorylase B"/>
    <property type="match status" value="2"/>
</dbReference>
<dbReference type="Pfam" id="PF04101">
    <property type="entry name" value="Glyco_tran_28_C"/>
    <property type="match status" value="1"/>
</dbReference>
<dbReference type="GO" id="GO:0008360">
    <property type="term" value="P:regulation of cell shape"/>
    <property type="evidence" value="ECO:0007669"/>
    <property type="project" value="UniProtKB-KW"/>
</dbReference>
<dbReference type="PANTHER" id="PTHR21015">
    <property type="entry name" value="UDP-N-ACETYLGLUCOSAMINE--N-ACETYLMURAMYL-(PENTAPEPTIDE) PYROPHOSPHORYL-UNDECAPRENOL N-ACETYLGLUCOSAMINE TRANSFERASE 1"/>
    <property type="match status" value="1"/>
</dbReference>
<keyword evidence="3 10" id="KW-0328">Glycosyltransferase</keyword>
<comment type="subcellular location">
    <subcellularLocation>
        <location evidence="10">Cell membrane</location>
        <topology evidence="10">Peripheral membrane protein</topology>
        <orientation evidence="10">Cytoplasmic side</orientation>
    </subcellularLocation>
</comment>
<keyword evidence="7 10" id="KW-0472">Membrane</keyword>
<evidence type="ECO:0000313" key="13">
    <source>
        <dbReference type="EMBL" id="HGZ11817.1"/>
    </source>
</evidence>
<comment type="pathway">
    <text evidence="10">Cell wall biogenesis; peptidoglycan biosynthesis.</text>
</comment>
<feature type="binding site" evidence="10">
    <location>
        <position position="189"/>
    </location>
    <ligand>
        <name>UDP-N-acetyl-alpha-D-glucosamine</name>
        <dbReference type="ChEBI" id="CHEBI:57705"/>
    </ligand>
</feature>
<dbReference type="GO" id="GO:0051301">
    <property type="term" value="P:cell division"/>
    <property type="evidence" value="ECO:0007669"/>
    <property type="project" value="UniProtKB-KW"/>
</dbReference>
<dbReference type="InterPro" id="IPR006009">
    <property type="entry name" value="GlcNAc_MurG"/>
</dbReference>
<evidence type="ECO:0000256" key="3">
    <source>
        <dbReference type="ARBA" id="ARBA00022676"/>
    </source>
</evidence>
<evidence type="ECO:0000256" key="2">
    <source>
        <dbReference type="ARBA" id="ARBA00022618"/>
    </source>
</evidence>
<feature type="binding site" evidence="10">
    <location>
        <position position="289"/>
    </location>
    <ligand>
        <name>UDP-N-acetyl-alpha-D-glucosamine</name>
        <dbReference type="ChEBI" id="CHEBI:57705"/>
    </ligand>
</feature>
<feature type="binding site" evidence="10">
    <location>
        <begin position="12"/>
        <end position="14"/>
    </location>
    <ligand>
        <name>UDP-N-acetyl-alpha-D-glucosamine</name>
        <dbReference type="ChEBI" id="CHEBI:57705"/>
    </ligand>
</feature>
<feature type="binding site" evidence="10">
    <location>
        <position position="166"/>
    </location>
    <ligand>
        <name>UDP-N-acetyl-alpha-D-glucosamine</name>
        <dbReference type="ChEBI" id="CHEBI:57705"/>
    </ligand>
</feature>
<dbReference type="AlphaFoldDB" id="A0A7C5EM65"/>
<dbReference type="UniPathway" id="UPA00219"/>
<feature type="binding site" evidence="10">
    <location>
        <position position="125"/>
    </location>
    <ligand>
        <name>UDP-N-acetyl-alpha-D-glucosamine</name>
        <dbReference type="ChEBI" id="CHEBI:57705"/>
    </ligand>
</feature>
<dbReference type="HAMAP" id="MF_00033">
    <property type="entry name" value="MurG"/>
    <property type="match status" value="1"/>
</dbReference>
<dbReference type="SUPFAM" id="SSF53756">
    <property type="entry name" value="UDP-Glycosyltransferase/glycogen phosphorylase"/>
    <property type="match status" value="1"/>
</dbReference>
<comment type="similarity">
    <text evidence="10">Belongs to the glycosyltransferase 28 family. MurG subfamily.</text>
</comment>
<dbReference type="Pfam" id="PF03033">
    <property type="entry name" value="Glyco_transf_28"/>
    <property type="match status" value="1"/>
</dbReference>
<keyword evidence="1 10" id="KW-1003">Cell membrane</keyword>
<dbReference type="GO" id="GO:0005975">
    <property type="term" value="P:carbohydrate metabolic process"/>
    <property type="evidence" value="ECO:0007669"/>
    <property type="project" value="InterPro"/>
</dbReference>
<comment type="function">
    <text evidence="10">Cell wall formation. Catalyzes the transfer of a GlcNAc subunit on undecaprenyl-pyrophosphoryl-MurNAc-pentapeptide (lipid intermediate I) to form undecaprenyl-pyrophosphoryl-MurNAc-(pentapeptide)GlcNAc (lipid intermediate II).</text>
</comment>
<keyword evidence="5 10" id="KW-0133">Cell shape</keyword>
<feature type="domain" description="Glycosyltransferase family 28 N-terminal" evidence="11">
    <location>
        <begin position="5"/>
        <end position="143"/>
    </location>
</feature>